<gene>
    <name evidence="1" type="ORF">N7456_000882</name>
</gene>
<accession>A0A9W9GCV7</accession>
<dbReference type="OrthoDB" id="3009558at2759"/>
<reference evidence="1" key="1">
    <citation type="submission" date="2022-11" db="EMBL/GenBank/DDBJ databases">
        <authorList>
            <person name="Petersen C."/>
        </authorList>
    </citation>
    <scope>NUCLEOTIDE SEQUENCE</scope>
    <source>
        <strain evidence="1">IBT 30069</strain>
    </source>
</reference>
<evidence type="ECO:0000313" key="2">
    <source>
        <dbReference type="Proteomes" id="UP001149165"/>
    </source>
</evidence>
<dbReference type="EMBL" id="JAPQKH010000001">
    <property type="protein sequence ID" value="KAJ5116534.1"/>
    <property type="molecule type" value="Genomic_DNA"/>
</dbReference>
<dbReference type="AlphaFoldDB" id="A0A9W9GCV7"/>
<evidence type="ECO:0000313" key="1">
    <source>
        <dbReference type="EMBL" id="KAJ5116534.1"/>
    </source>
</evidence>
<protein>
    <submittedName>
        <fullName evidence="1">Uncharacterized protein</fullName>
    </submittedName>
</protein>
<comment type="caution">
    <text evidence="1">The sequence shown here is derived from an EMBL/GenBank/DDBJ whole genome shotgun (WGS) entry which is preliminary data.</text>
</comment>
<name>A0A9W9GCV7_9EURO</name>
<keyword evidence="2" id="KW-1185">Reference proteome</keyword>
<proteinExistence type="predicted"/>
<sequence>MGSIYPYPSIPIDCVDSLKPVEPQSIDAPKDLKLILKTKSSDWGPPEIAAAKALQETVHTGNERLFRTYHRSLEQCLFVYEATEDDDKKIWVVSVGPDVPMYDTHAGGREIHIHPEFFLPRLSQVYSGSRKDPLRDPINPRRFLSASDLELLHRFFPAAIGARVLISGFIIVLFRKQEDIEASWLEGCIPSFGFLRLGYDVAVHFPTETVPESGNAVAESSGQRDSVTPLGLKLKFADGSDGITVSTHAFVDLKTPVEHSSHKGLGFLSRTKSAFSRATALKVKECVRTGSNVDSSLGKSVCSSQGKQEKIGSISLTYDHHIAPSAVFPQTMDHDVSIVTGDRLPNISNPPGTPKIIGWGSYRDALDGHFAFAMDLSAWSKHPEEEARHDTVECERVVVEGVEYLWDRNSRTQSAALLWRAVHDETDEEGLSRSVLCLGQPNDDYCRAVALRHFETPICHKHLMCDRISRNDVICCSLKGGFLLPPELVETEIVCDSRESSVELSEKQTWGI</sequence>
<organism evidence="1 2">
    <name type="scientific">Penicillium angulare</name>
    <dbReference type="NCBI Taxonomy" id="116970"/>
    <lineage>
        <taxon>Eukaryota</taxon>
        <taxon>Fungi</taxon>
        <taxon>Dikarya</taxon>
        <taxon>Ascomycota</taxon>
        <taxon>Pezizomycotina</taxon>
        <taxon>Eurotiomycetes</taxon>
        <taxon>Eurotiomycetidae</taxon>
        <taxon>Eurotiales</taxon>
        <taxon>Aspergillaceae</taxon>
        <taxon>Penicillium</taxon>
    </lineage>
</organism>
<reference evidence="1" key="2">
    <citation type="journal article" date="2023" name="IMA Fungus">
        <title>Comparative genomic study of the Penicillium genus elucidates a diverse pangenome and 15 lateral gene transfer events.</title>
        <authorList>
            <person name="Petersen C."/>
            <person name="Sorensen T."/>
            <person name="Nielsen M.R."/>
            <person name="Sondergaard T.E."/>
            <person name="Sorensen J.L."/>
            <person name="Fitzpatrick D.A."/>
            <person name="Frisvad J.C."/>
            <person name="Nielsen K.L."/>
        </authorList>
    </citation>
    <scope>NUCLEOTIDE SEQUENCE</scope>
    <source>
        <strain evidence="1">IBT 30069</strain>
    </source>
</reference>
<dbReference type="Proteomes" id="UP001149165">
    <property type="component" value="Unassembled WGS sequence"/>
</dbReference>